<feature type="non-terminal residue" evidence="1">
    <location>
        <position position="1"/>
    </location>
</feature>
<reference evidence="1 2" key="1">
    <citation type="submission" date="2016-09" db="EMBL/GenBank/DDBJ databases">
        <authorList>
            <person name="Capua I."/>
            <person name="De Benedictis P."/>
            <person name="Joannis T."/>
            <person name="Lombin L.H."/>
            <person name="Cattoli G."/>
        </authorList>
    </citation>
    <scope>NUCLEOTIDE SEQUENCE [LARGE SCALE GENOMIC DNA]</scope>
    <source>
        <strain evidence="1 2">A7P-90m</strain>
    </source>
</reference>
<evidence type="ECO:0000313" key="2">
    <source>
        <dbReference type="Proteomes" id="UP000199452"/>
    </source>
</evidence>
<dbReference type="EMBL" id="FMYP01000123">
    <property type="protein sequence ID" value="SDD28329.1"/>
    <property type="molecule type" value="Genomic_DNA"/>
</dbReference>
<organism evidence="1 2">
    <name type="scientific">Williamwhitmania taraxaci</name>
    <dbReference type="NCBI Taxonomy" id="1640674"/>
    <lineage>
        <taxon>Bacteria</taxon>
        <taxon>Pseudomonadati</taxon>
        <taxon>Bacteroidota</taxon>
        <taxon>Bacteroidia</taxon>
        <taxon>Bacteroidales</taxon>
        <taxon>Williamwhitmaniaceae</taxon>
        <taxon>Williamwhitmania</taxon>
    </lineage>
</organism>
<dbReference type="SUPFAM" id="SSF52309">
    <property type="entry name" value="N-(deoxy)ribosyltransferase-like"/>
    <property type="match status" value="1"/>
</dbReference>
<dbReference type="Proteomes" id="UP000199452">
    <property type="component" value="Unassembled WGS sequence"/>
</dbReference>
<accession>A0A1G6TH35</accession>
<name>A0A1G6TH35_9BACT</name>
<protein>
    <submittedName>
        <fullName evidence="1">Uncharacterized protein</fullName>
    </submittedName>
</protein>
<dbReference type="AlphaFoldDB" id="A0A1G6TH35"/>
<evidence type="ECO:0000313" key="1">
    <source>
        <dbReference type="EMBL" id="SDD28329.1"/>
    </source>
</evidence>
<sequence length="741" mass="82080">PFSPESFIAAQGTTKNLMDYSGSTDLWKHQWDLIHDPEKILFAWGKDESEGAYIIDRWKLVRQYIDEFNGKTGTARTNYKFTYDNNKVAENFSTEAINQVNNLLTEYLKESDEPVFVVLELFTHTEEKDVADIKSIVEQECLDILKEYPNTVLIPVIGCQLVNEGNAPIGDVEFYICKKVSEQKISQIGSYEDNWADLEEENVSEEVASFLEFLQSSPVFNDENCLELTYEELGISSASELNPNDVKEWVSLFAGDNGVTIDYSYTGYPMVTNSEIPMVSPNQPENSNADINIAVHFDENGKKIIICHHYKAGAIVIPSVTASGEPVQETTVDEIVGLSKVYAGKALVYAKSGGEQMQALFNSAVKGVVAAKTWTKTICDKMEVPQQTWNQSSGKEEAYKRSPVNLEPLMAGVGDGAFEEIKSIPELITLALDVAFDKEVRANLWQSLTSLSWEDIKNMPIKMVKDKVDVYTNSHATVVKHEAGKDGVAIASMFFGFGSAKKAKELAETVGKNSTDYAKALQKAYNKIDVSKIDEFGVKLDNMGGGVTGVKLKKIGNTNHTTIAKIDIDGTLTFTESEHVFEAVYEIEKKGGAKGYCVLDKADDGKTVFREIRKDIAEISHLLKTEPNAAFFWSGNTNGIGGWEKALEVAKNKGGITLEGQIEKMGIKAPKFGDDPMWWEQASAQYAKQVSGEVKAVVGKTLRDNNIWENVELIKLQANPKVTKITAIDPETLIETIIPKN</sequence>
<gene>
    <name evidence="1" type="ORF">SAMN05216323_11231</name>
</gene>
<keyword evidence="2" id="KW-1185">Reference proteome</keyword>
<proteinExistence type="predicted"/>
<dbReference type="RefSeq" id="WP_212590588.1">
    <property type="nucleotide sequence ID" value="NZ_FMYP01000123.1"/>
</dbReference>